<name>U6KJ89_9EIME</name>
<dbReference type="Proteomes" id="UP000030744">
    <property type="component" value="Unassembled WGS sequence"/>
</dbReference>
<dbReference type="CDD" id="cd01647">
    <property type="entry name" value="RT_LTR"/>
    <property type="match status" value="1"/>
</dbReference>
<protein>
    <recommendedName>
        <fullName evidence="1">Reverse transcriptase domain-containing protein</fullName>
    </recommendedName>
</protein>
<sequence length="255" mass="29421">MHRIELIPSSAPSFFSRYRQPAHLEEEIERQADELLKKGKVQPSSSALGHNPMLAKKKDGRWRMYVDFQPLKKITVKQKFPMPRLDEILDRLQGSWVYSAFDFADSFLQIPIHPENRHKTAFHTRTREMCRSTCSTSSGCCNYYVKIEAIQRCPLPLYTLTDVQKFLGLASYYHNFILRFALIVAPLTDLLKKEKQFIWTKNEDEAARRLIGHLTSSPVPALPDFDEPFLLTTDANDTQSGLCSLSKLLNRKSIK</sequence>
<dbReference type="VEuPathDB" id="ToxoDB:EMH_0078200"/>
<gene>
    <name evidence="2" type="ORF">EMH_0078200</name>
</gene>
<dbReference type="InterPro" id="IPR043128">
    <property type="entry name" value="Rev_trsase/Diguanyl_cyclase"/>
</dbReference>
<dbReference type="FunFam" id="3.30.70.270:FF:000020">
    <property type="entry name" value="Transposon Tf2-6 polyprotein-like Protein"/>
    <property type="match status" value="1"/>
</dbReference>
<feature type="domain" description="Reverse transcriptase" evidence="1">
    <location>
        <begin position="56"/>
        <end position="134"/>
    </location>
</feature>
<dbReference type="SUPFAM" id="SSF56672">
    <property type="entry name" value="DNA/RNA polymerases"/>
    <property type="match status" value="1"/>
</dbReference>
<dbReference type="Gene3D" id="3.30.70.270">
    <property type="match status" value="2"/>
</dbReference>
<dbReference type="Gene3D" id="3.10.10.10">
    <property type="entry name" value="HIV Type 1 Reverse Transcriptase, subunit A, domain 1"/>
    <property type="match status" value="1"/>
</dbReference>
<dbReference type="InterPro" id="IPR043502">
    <property type="entry name" value="DNA/RNA_pol_sf"/>
</dbReference>
<dbReference type="RefSeq" id="XP_037878611.1">
    <property type="nucleotide sequence ID" value="XM_038022757.1"/>
</dbReference>
<dbReference type="GeneID" id="60404313"/>
<dbReference type="PANTHER" id="PTHR33064:SF37">
    <property type="entry name" value="RIBONUCLEASE H"/>
    <property type="match status" value="1"/>
</dbReference>
<keyword evidence="3" id="KW-1185">Reference proteome</keyword>
<dbReference type="OrthoDB" id="2013610at2759"/>
<organism evidence="2 3">
    <name type="scientific">Eimeria mitis</name>
    <dbReference type="NCBI Taxonomy" id="44415"/>
    <lineage>
        <taxon>Eukaryota</taxon>
        <taxon>Sar</taxon>
        <taxon>Alveolata</taxon>
        <taxon>Apicomplexa</taxon>
        <taxon>Conoidasida</taxon>
        <taxon>Coccidia</taxon>
        <taxon>Eucoccidiorida</taxon>
        <taxon>Eimeriorina</taxon>
        <taxon>Eimeriidae</taxon>
        <taxon>Eimeria</taxon>
    </lineage>
</organism>
<dbReference type="EMBL" id="HG735781">
    <property type="protein sequence ID" value="CDJ36322.1"/>
    <property type="molecule type" value="Genomic_DNA"/>
</dbReference>
<dbReference type="AlphaFoldDB" id="U6KJ89"/>
<reference evidence="2" key="2">
    <citation type="submission" date="2013-10" db="EMBL/GenBank/DDBJ databases">
        <authorList>
            <person name="Aslett M."/>
        </authorList>
    </citation>
    <scope>NUCLEOTIDE SEQUENCE [LARGE SCALE GENOMIC DNA]</scope>
    <source>
        <strain evidence="2">Houghton</strain>
    </source>
</reference>
<accession>U6KJ89</accession>
<dbReference type="InterPro" id="IPR000477">
    <property type="entry name" value="RT_dom"/>
</dbReference>
<evidence type="ECO:0000313" key="2">
    <source>
        <dbReference type="EMBL" id="CDJ36322.1"/>
    </source>
</evidence>
<dbReference type="InterPro" id="IPR051320">
    <property type="entry name" value="Viral_Replic_Matur_Polypro"/>
</dbReference>
<proteinExistence type="predicted"/>
<evidence type="ECO:0000313" key="3">
    <source>
        <dbReference type="Proteomes" id="UP000030744"/>
    </source>
</evidence>
<reference evidence="2" key="1">
    <citation type="submission" date="2013-10" db="EMBL/GenBank/DDBJ databases">
        <title>Genomic analysis of the causative agents of coccidiosis in chickens.</title>
        <authorList>
            <person name="Reid A.J."/>
            <person name="Blake D."/>
            <person name="Billington K."/>
            <person name="Browne H."/>
            <person name="Dunn M."/>
            <person name="Hung S."/>
            <person name="Kawahara F."/>
            <person name="Miranda-Saavedra D."/>
            <person name="Mourier T."/>
            <person name="Nagra H."/>
            <person name="Otto T.D."/>
            <person name="Rawlings N."/>
            <person name="Sanchez A."/>
            <person name="Sanders M."/>
            <person name="Subramaniam C."/>
            <person name="Tay Y."/>
            <person name="Dear P."/>
            <person name="Doerig C."/>
            <person name="Gruber A."/>
            <person name="Parkinson J."/>
            <person name="Shirley M."/>
            <person name="Wan K.L."/>
            <person name="Berriman M."/>
            <person name="Tomley F."/>
            <person name="Pain A."/>
        </authorList>
    </citation>
    <scope>NUCLEOTIDE SEQUENCE [LARGE SCALE GENOMIC DNA]</scope>
    <source>
        <strain evidence="2">Houghton</strain>
    </source>
</reference>
<dbReference type="Pfam" id="PF00078">
    <property type="entry name" value="RVT_1"/>
    <property type="match status" value="1"/>
</dbReference>
<dbReference type="PANTHER" id="PTHR33064">
    <property type="entry name" value="POL PROTEIN"/>
    <property type="match status" value="1"/>
</dbReference>
<evidence type="ECO:0000259" key="1">
    <source>
        <dbReference type="Pfam" id="PF00078"/>
    </source>
</evidence>